<dbReference type="Gene3D" id="3.40.50.150">
    <property type="entry name" value="Vaccinia Virus protein VP39"/>
    <property type="match status" value="1"/>
</dbReference>
<accession>A0A2P2GM19</accession>
<name>A0A2P2GM19_STREW</name>
<dbReference type="AlphaFoldDB" id="A0A2P2GM19"/>
<sequence length="115" mass="12502">MVRDRTEAVNGSGVAGTLAAEHSAVGPATATGPAAADNGYADHYAKTLSPWRERSAANRSTTRGLRLRLGLLGLGFGFDPLFQRMREFCLASSEAGFRSRQLDIRQLLLTERTHR</sequence>
<dbReference type="InterPro" id="IPR029063">
    <property type="entry name" value="SAM-dependent_MTases_sf"/>
</dbReference>
<dbReference type="EMBL" id="LAQS01000025">
    <property type="protein sequence ID" value="KKZ72552.1"/>
    <property type="molecule type" value="Genomic_DNA"/>
</dbReference>
<evidence type="ECO:0000313" key="2">
    <source>
        <dbReference type="Proteomes" id="UP000265325"/>
    </source>
</evidence>
<keyword evidence="2" id="KW-1185">Reference proteome</keyword>
<evidence type="ECO:0000313" key="1">
    <source>
        <dbReference type="EMBL" id="KKZ72552.1"/>
    </source>
</evidence>
<gene>
    <name evidence="1" type="ORF">VO63_17570</name>
</gene>
<dbReference type="Proteomes" id="UP000265325">
    <property type="component" value="Unassembled WGS sequence"/>
</dbReference>
<organism evidence="1 2">
    <name type="scientific">Streptomyces showdoensis</name>
    <dbReference type="NCBI Taxonomy" id="68268"/>
    <lineage>
        <taxon>Bacteria</taxon>
        <taxon>Bacillati</taxon>
        <taxon>Actinomycetota</taxon>
        <taxon>Actinomycetes</taxon>
        <taxon>Kitasatosporales</taxon>
        <taxon>Streptomycetaceae</taxon>
        <taxon>Streptomyces</taxon>
    </lineage>
</organism>
<protein>
    <submittedName>
        <fullName evidence="1">Uncharacterized protein</fullName>
    </submittedName>
</protein>
<reference evidence="1 2" key="1">
    <citation type="submission" date="2015-05" db="EMBL/GenBank/DDBJ databases">
        <title>Draft Genome assembly of Streptomyces showdoensis.</title>
        <authorList>
            <person name="Thapa K.K."/>
            <person name="Metsa-Ketela M."/>
        </authorList>
    </citation>
    <scope>NUCLEOTIDE SEQUENCE [LARGE SCALE GENOMIC DNA]</scope>
    <source>
        <strain evidence="1 2">ATCC 15227</strain>
    </source>
</reference>
<proteinExistence type="predicted"/>
<comment type="caution">
    <text evidence="1">The sequence shown here is derived from an EMBL/GenBank/DDBJ whole genome shotgun (WGS) entry which is preliminary data.</text>
</comment>